<dbReference type="InterPro" id="IPR042257">
    <property type="entry name" value="DGOK_C"/>
</dbReference>
<dbReference type="EMBL" id="VCPC01000003">
    <property type="protein sequence ID" value="TMV11532.1"/>
    <property type="molecule type" value="Genomic_DNA"/>
</dbReference>
<dbReference type="Pfam" id="PF05035">
    <property type="entry name" value="DGOK"/>
    <property type="match status" value="1"/>
</dbReference>
<protein>
    <submittedName>
        <fullName evidence="1">2-dehydro-3-deoxygalactonokinase</fullName>
    </submittedName>
</protein>
<sequence>MTHHITPPTSGPDWIALDTANARGWAMSGPRTLHPLTGDFSPEMLAKAWPGLPLVACGLPDAPLVQLPAKPLDLQPENLGNGLYAMPALSQTTPPDRMGGPLSAIAGFIAHNPGWDGVICLAGPVSRWVLISAEEIVSTQPFLTGQLMDALTSLPALSALPEGAPEAFTNGLNDAMSRPERLAAWLSALGVSGSLSRLQGLLIGAELAAARPYWLGQQVAVIGPGAAYVTALKTQGVPVIRTDEVAMTLAGLHAMRKRIG</sequence>
<reference evidence="1 2" key="1">
    <citation type="submission" date="2019-05" db="EMBL/GenBank/DDBJ databases">
        <title>Marivita sp. nov. isolated from sea sediment.</title>
        <authorList>
            <person name="Kim W."/>
        </authorList>
    </citation>
    <scope>NUCLEOTIDE SEQUENCE [LARGE SCALE GENOMIC DNA]</scope>
    <source>
        <strain evidence="1 2">CAU 1492</strain>
    </source>
</reference>
<comment type="caution">
    <text evidence="1">The sequence shown here is derived from an EMBL/GenBank/DDBJ whole genome shotgun (WGS) entry which is preliminary data.</text>
</comment>
<proteinExistence type="predicted"/>
<dbReference type="InterPro" id="IPR007729">
    <property type="entry name" value="DGOK"/>
</dbReference>
<evidence type="ECO:0000313" key="2">
    <source>
        <dbReference type="Proteomes" id="UP001191082"/>
    </source>
</evidence>
<organism evidence="1 2">
    <name type="scientific">Arenibacterium halophilum</name>
    <dbReference type="NCBI Taxonomy" id="2583821"/>
    <lineage>
        <taxon>Bacteria</taxon>
        <taxon>Pseudomonadati</taxon>
        <taxon>Pseudomonadota</taxon>
        <taxon>Alphaproteobacteria</taxon>
        <taxon>Rhodobacterales</taxon>
        <taxon>Paracoccaceae</taxon>
        <taxon>Arenibacterium</taxon>
    </lineage>
</organism>
<dbReference type="Gene3D" id="3.30.420.310">
    <property type="entry name" value="2-keto-3-deoxy-galactonokinase, C-terminal domain"/>
    <property type="match status" value="1"/>
</dbReference>
<gene>
    <name evidence="1" type="ORF">FGK64_14740</name>
</gene>
<dbReference type="RefSeq" id="WP_138864598.1">
    <property type="nucleotide sequence ID" value="NZ_VCPC01000003.1"/>
</dbReference>
<evidence type="ECO:0000313" key="1">
    <source>
        <dbReference type="EMBL" id="TMV11532.1"/>
    </source>
</evidence>
<keyword evidence="2" id="KW-1185">Reference proteome</keyword>
<name>A0ABY2X876_9RHOB</name>
<dbReference type="Proteomes" id="UP001191082">
    <property type="component" value="Unassembled WGS sequence"/>
</dbReference>
<accession>A0ABY2X876</accession>